<sequence length="118" mass="13120">MRAVRSSGHSGYLQVSVASKHDVRPGTTLSPRPVQLSQAARIMAARYQYLSLNSVIRLVQTGEYCPNIEILIHCERCLTTRRLDLETVLSHNSLVTGTGSRADARARLEKSADLSRWV</sequence>
<protein>
    <submittedName>
        <fullName evidence="1">Uncharacterized protein</fullName>
    </submittedName>
</protein>
<evidence type="ECO:0000313" key="1">
    <source>
        <dbReference type="EMBL" id="KAK3734604.1"/>
    </source>
</evidence>
<comment type="caution">
    <text evidence="1">The sequence shown here is derived from an EMBL/GenBank/DDBJ whole genome shotgun (WGS) entry which is preliminary data.</text>
</comment>
<organism evidence="1 2">
    <name type="scientific">Elysia crispata</name>
    <name type="common">lettuce slug</name>
    <dbReference type="NCBI Taxonomy" id="231223"/>
    <lineage>
        <taxon>Eukaryota</taxon>
        <taxon>Metazoa</taxon>
        <taxon>Spiralia</taxon>
        <taxon>Lophotrochozoa</taxon>
        <taxon>Mollusca</taxon>
        <taxon>Gastropoda</taxon>
        <taxon>Heterobranchia</taxon>
        <taxon>Euthyneura</taxon>
        <taxon>Panpulmonata</taxon>
        <taxon>Sacoglossa</taxon>
        <taxon>Placobranchoidea</taxon>
        <taxon>Plakobranchidae</taxon>
        <taxon>Elysia</taxon>
    </lineage>
</organism>
<dbReference type="AlphaFoldDB" id="A0AAE1CTL8"/>
<evidence type="ECO:0000313" key="2">
    <source>
        <dbReference type="Proteomes" id="UP001283361"/>
    </source>
</evidence>
<accession>A0AAE1CTL8</accession>
<keyword evidence="2" id="KW-1185">Reference proteome</keyword>
<name>A0AAE1CTL8_9GAST</name>
<gene>
    <name evidence="1" type="ORF">RRG08_003511</name>
</gene>
<dbReference type="Proteomes" id="UP001283361">
    <property type="component" value="Unassembled WGS sequence"/>
</dbReference>
<proteinExistence type="predicted"/>
<dbReference type="EMBL" id="JAWDGP010006844">
    <property type="protein sequence ID" value="KAK3734604.1"/>
    <property type="molecule type" value="Genomic_DNA"/>
</dbReference>
<reference evidence="1" key="1">
    <citation type="journal article" date="2023" name="G3 (Bethesda)">
        <title>A reference genome for the long-term kleptoplast-retaining sea slug Elysia crispata morphotype clarki.</title>
        <authorList>
            <person name="Eastman K.E."/>
            <person name="Pendleton A.L."/>
            <person name="Shaikh M.A."/>
            <person name="Suttiyut T."/>
            <person name="Ogas R."/>
            <person name="Tomko P."/>
            <person name="Gavelis G."/>
            <person name="Widhalm J.R."/>
            <person name="Wisecaver J.H."/>
        </authorList>
    </citation>
    <scope>NUCLEOTIDE SEQUENCE</scope>
    <source>
        <strain evidence="1">ECLA1</strain>
    </source>
</reference>